<sequence>MVRFGKHIRLAVPVAWLLTVPAGFAWLWQIREPLDPGHIPIFAVATLLAMLAVYFPVSRNGMPLTLVGWLTLPAFFLGGIFVEAVMMQLALLAAVPGNRKSPDPLQRFFFNSLMFFVLSVASGAAFYATGGITKGMGFSDLALPAAVYLAVHTSGNIGFVRLYQKLIGNPYPFRFRLIRQDLVSALVVLPYALSGYYLYLAIGPVSLPVLAVPFFSIIFLLRLYDTTERVNDMLAKAAELGHGMSGKLTQTEVLDLFVRKVPELLPVDFLYIYDVRNGRIEPLKLVENGEVLSGAWQRRDADTGIGSMVYHSPKGRLYGSRDGWEVFVNGSIHPEAESLIGVHIIRNKTVEGVITVMSKRPYAYEESQLRVLELLGSYLAVALEKARHVQKTVQESERCALTGLYNYRYMETTLHREMEKVNSGRADGLSCVMLDIDHFKKINDIHGHHGGNRVLAEFALLLQERSDPSWTVSRYGGEEFVVLLPGVMKDEAIAFAEAFRSEVEHHAFTVESNGEAAPAMIPVTVSIGVATAPADGDSALGLIRNADRALYTGAKQVGRNKVAAYTG</sequence>
<dbReference type="RefSeq" id="WP_008301053.1">
    <property type="nucleotide sequence ID" value="NZ_AOFT01000020.1"/>
</dbReference>
<dbReference type="eggNOG" id="COG3706">
    <property type="taxonomic scope" value="Bacteria"/>
</dbReference>
<dbReference type="GO" id="GO:1902201">
    <property type="term" value="P:negative regulation of bacterial-type flagellum-dependent cell motility"/>
    <property type="evidence" value="ECO:0007669"/>
    <property type="project" value="TreeGrafter"/>
</dbReference>
<dbReference type="PROSITE" id="PS50887">
    <property type="entry name" value="GGDEF"/>
    <property type="match status" value="1"/>
</dbReference>
<dbReference type="EMBL" id="AOFT01000020">
    <property type="protein sequence ID" value="EMR05196.1"/>
    <property type="molecule type" value="Genomic_DNA"/>
</dbReference>
<dbReference type="GO" id="GO:0005886">
    <property type="term" value="C:plasma membrane"/>
    <property type="evidence" value="ECO:0007669"/>
    <property type="project" value="TreeGrafter"/>
</dbReference>
<dbReference type="SMART" id="SM00267">
    <property type="entry name" value="GGDEF"/>
    <property type="match status" value="1"/>
</dbReference>
<accession>M7NDE2</accession>
<evidence type="ECO:0000313" key="3">
    <source>
        <dbReference type="EMBL" id="EMR05196.1"/>
    </source>
</evidence>
<dbReference type="CDD" id="cd01949">
    <property type="entry name" value="GGDEF"/>
    <property type="match status" value="1"/>
</dbReference>
<reference evidence="3 4" key="1">
    <citation type="journal article" date="2013" name="Genome Announc.">
        <title>Draft Genome Sequence of Bhargavaea cecembensis Strain DSE10T, Isolated from a Deep-Sea Sediment Sample Collected at a Depth of 5,904 m from the Chagos-Laccadive Ridge System in the Indian Ocean.</title>
        <authorList>
            <person name="Shivaji S."/>
            <person name="Ara S."/>
            <person name="Begum Z."/>
            <person name="Ruth M."/>
            <person name="Singh A."/>
            <person name="Kumar Pinnaka A."/>
        </authorList>
    </citation>
    <scope>NUCLEOTIDE SEQUENCE [LARGE SCALE GENOMIC DNA]</scope>
    <source>
        <strain evidence="3 4">DSE10</strain>
    </source>
</reference>
<feature type="transmembrane region" description="Helical" evidence="1">
    <location>
        <begin position="69"/>
        <end position="96"/>
    </location>
</feature>
<dbReference type="InterPro" id="IPR029787">
    <property type="entry name" value="Nucleotide_cyclase"/>
</dbReference>
<protein>
    <submittedName>
        <fullName evidence="3">Stalked cell differentiation-controlling protein</fullName>
    </submittedName>
</protein>
<keyword evidence="4" id="KW-1185">Reference proteome</keyword>
<gene>
    <name evidence="3" type="primary">pleD_3</name>
    <name evidence="3" type="ORF">C772_02868</name>
</gene>
<dbReference type="SUPFAM" id="SSF55781">
    <property type="entry name" value="GAF domain-like"/>
    <property type="match status" value="1"/>
</dbReference>
<name>M7NDE2_9BACL</name>
<keyword evidence="1" id="KW-1133">Transmembrane helix</keyword>
<feature type="domain" description="GGDEF" evidence="2">
    <location>
        <begin position="427"/>
        <end position="567"/>
    </location>
</feature>
<dbReference type="InterPro" id="IPR029016">
    <property type="entry name" value="GAF-like_dom_sf"/>
</dbReference>
<evidence type="ECO:0000259" key="2">
    <source>
        <dbReference type="PROSITE" id="PS50887"/>
    </source>
</evidence>
<dbReference type="Pfam" id="PF00990">
    <property type="entry name" value="GGDEF"/>
    <property type="match status" value="1"/>
</dbReference>
<dbReference type="AlphaFoldDB" id="M7NDE2"/>
<keyword evidence="1" id="KW-0472">Membrane</keyword>
<proteinExistence type="predicted"/>
<evidence type="ECO:0000256" key="1">
    <source>
        <dbReference type="SAM" id="Phobius"/>
    </source>
</evidence>
<dbReference type="OrthoDB" id="9759607at2"/>
<feature type="transmembrane region" description="Helical" evidence="1">
    <location>
        <begin position="108"/>
        <end position="129"/>
    </location>
</feature>
<dbReference type="PANTHER" id="PTHR45138:SF9">
    <property type="entry name" value="DIGUANYLATE CYCLASE DGCM-RELATED"/>
    <property type="match status" value="1"/>
</dbReference>
<dbReference type="InterPro" id="IPR043128">
    <property type="entry name" value="Rev_trsase/Diguanyl_cyclase"/>
</dbReference>
<dbReference type="Proteomes" id="UP000011919">
    <property type="component" value="Unassembled WGS sequence"/>
</dbReference>
<dbReference type="FunFam" id="3.30.70.270:FF:000001">
    <property type="entry name" value="Diguanylate cyclase domain protein"/>
    <property type="match status" value="1"/>
</dbReference>
<dbReference type="Gene3D" id="3.30.70.270">
    <property type="match status" value="1"/>
</dbReference>
<feature type="transmembrane region" description="Helical" evidence="1">
    <location>
        <begin position="141"/>
        <end position="162"/>
    </location>
</feature>
<dbReference type="NCBIfam" id="TIGR00254">
    <property type="entry name" value="GGDEF"/>
    <property type="match status" value="1"/>
</dbReference>
<evidence type="ECO:0000313" key="4">
    <source>
        <dbReference type="Proteomes" id="UP000011919"/>
    </source>
</evidence>
<comment type="caution">
    <text evidence="3">The sequence shown here is derived from an EMBL/GenBank/DDBJ whole genome shotgun (WGS) entry which is preliminary data.</text>
</comment>
<dbReference type="InterPro" id="IPR050469">
    <property type="entry name" value="Diguanylate_Cyclase"/>
</dbReference>
<dbReference type="PATRIC" id="fig|1235279.3.peg.2870"/>
<dbReference type="STRING" id="1235279.C772_02868"/>
<dbReference type="GO" id="GO:0043709">
    <property type="term" value="P:cell adhesion involved in single-species biofilm formation"/>
    <property type="evidence" value="ECO:0007669"/>
    <property type="project" value="TreeGrafter"/>
</dbReference>
<dbReference type="SUPFAM" id="SSF55073">
    <property type="entry name" value="Nucleotide cyclase"/>
    <property type="match status" value="1"/>
</dbReference>
<dbReference type="GO" id="GO:0052621">
    <property type="term" value="F:diguanylate cyclase activity"/>
    <property type="evidence" value="ECO:0007669"/>
    <property type="project" value="TreeGrafter"/>
</dbReference>
<dbReference type="Gene3D" id="3.30.450.40">
    <property type="match status" value="1"/>
</dbReference>
<feature type="transmembrane region" description="Helical" evidence="1">
    <location>
        <begin position="6"/>
        <end position="27"/>
    </location>
</feature>
<feature type="transmembrane region" description="Helical" evidence="1">
    <location>
        <begin position="205"/>
        <end position="224"/>
    </location>
</feature>
<organism evidence="3 4">
    <name type="scientific">Bhargavaea cecembensis DSE10</name>
    <dbReference type="NCBI Taxonomy" id="1235279"/>
    <lineage>
        <taxon>Bacteria</taxon>
        <taxon>Bacillati</taxon>
        <taxon>Bacillota</taxon>
        <taxon>Bacilli</taxon>
        <taxon>Bacillales</taxon>
        <taxon>Caryophanaceae</taxon>
        <taxon>Bhargavaea</taxon>
    </lineage>
</organism>
<feature type="transmembrane region" description="Helical" evidence="1">
    <location>
        <begin position="39"/>
        <end position="57"/>
    </location>
</feature>
<keyword evidence="1" id="KW-0812">Transmembrane</keyword>
<dbReference type="PANTHER" id="PTHR45138">
    <property type="entry name" value="REGULATORY COMPONENTS OF SENSORY TRANSDUCTION SYSTEM"/>
    <property type="match status" value="1"/>
</dbReference>
<dbReference type="InterPro" id="IPR000160">
    <property type="entry name" value="GGDEF_dom"/>
</dbReference>